<sequence>MEGPSLCRTPKPSPKPNRDALGPKTVIALLEIESLPPVSCSSHFSLSHSCHRETKQQATKKCEKLLKEIKEALQNMKCHEKKIAETKESSEETDIAEELSELKEKVRGLDKINKVLLKRLLFKEQSAKKQMLMLENQSSDDSVQGWARDAVNPSEEGRAVNKTQLSKEKAESGSHHVQEENTKLKKNMEQLLQGAELWSVQHAELSELMKLYQKSQHNLRATGESYGIRFQTPLHSVFANYELEAQMRKLNHNTYSLHVITALLENECQILKHRMELLRELHRQKDAALHKKPIQVNCEQDRKAGRYKQDMQGTEVTFQIRDRYYKNLDSCNKKARNNRFNRCLAKALRRNKRPVSRLR</sequence>
<reference evidence="3 4" key="1">
    <citation type="journal article" date="2020" name="Nature">
        <title>Six reference-quality genomes reveal evolution of bat adaptations.</title>
        <authorList>
            <person name="Jebb D."/>
            <person name="Huang Z."/>
            <person name="Pippel M."/>
            <person name="Hughes G.M."/>
            <person name="Lavrichenko K."/>
            <person name="Devanna P."/>
            <person name="Winkler S."/>
            <person name="Jermiin L.S."/>
            <person name="Skirmuntt E.C."/>
            <person name="Katzourakis A."/>
            <person name="Burkitt-Gray L."/>
            <person name="Ray D.A."/>
            <person name="Sullivan K.A.M."/>
            <person name="Roscito J.G."/>
            <person name="Kirilenko B.M."/>
            <person name="Davalos L.M."/>
            <person name="Corthals A.P."/>
            <person name="Power M.L."/>
            <person name="Jones G."/>
            <person name="Ransome R.D."/>
            <person name="Dechmann D.K.N."/>
            <person name="Locatelli A.G."/>
            <person name="Puechmaille S.J."/>
            <person name="Fedrigo O."/>
            <person name="Jarvis E.D."/>
            <person name="Hiller M."/>
            <person name="Vernes S.C."/>
            <person name="Myers E.W."/>
            <person name="Teeling E.C."/>
        </authorList>
    </citation>
    <scope>NUCLEOTIDE SEQUENCE [LARGE SCALE GENOMIC DNA]</scope>
    <source>
        <strain evidence="3">MMyoMyo1</strain>
        <tissue evidence="3">Flight muscle</tissue>
    </source>
</reference>
<protein>
    <submittedName>
        <fullName evidence="3">Spermatogenic leucine zipper 1</fullName>
    </submittedName>
</protein>
<dbReference type="InterPro" id="IPR042961">
    <property type="entry name" value="Spz1"/>
</dbReference>
<feature type="coiled-coil region" evidence="1">
    <location>
        <begin position="55"/>
        <end position="89"/>
    </location>
</feature>
<evidence type="ECO:0000256" key="2">
    <source>
        <dbReference type="SAM" id="MobiDB-lite"/>
    </source>
</evidence>
<feature type="compositionally biased region" description="Basic and acidic residues" evidence="2">
    <location>
        <begin position="155"/>
        <end position="181"/>
    </location>
</feature>
<name>A0A7J7Y2I5_MYOMY</name>
<dbReference type="EMBL" id="JABWUV010000005">
    <property type="protein sequence ID" value="KAF6356099.1"/>
    <property type="molecule type" value="Genomic_DNA"/>
</dbReference>
<dbReference type="VEuPathDB" id="HostDB:GeneID_118656122"/>
<feature type="region of interest" description="Disordered" evidence="2">
    <location>
        <begin position="1"/>
        <end position="22"/>
    </location>
</feature>
<dbReference type="PANTHER" id="PTHR47889">
    <property type="entry name" value="SPERMATOGENIC LEUCINE ZIPPER PROTEIN 1"/>
    <property type="match status" value="1"/>
</dbReference>
<keyword evidence="1" id="KW-0175">Coiled coil</keyword>
<keyword evidence="4" id="KW-1185">Reference proteome</keyword>
<dbReference type="PANTHER" id="PTHR47889:SF1">
    <property type="entry name" value="SPERMATOGENIC LEUCINE ZIPPER PROTEIN 1"/>
    <property type="match status" value="1"/>
</dbReference>
<dbReference type="Proteomes" id="UP000527355">
    <property type="component" value="Unassembled WGS sequence"/>
</dbReference>
<evidence type="ECO:0000313" key="4">
    <source>
        <dbReference type="Proteomes" id="UP000527355"/>
    </source>
</evidence>
<organism evidence="3 4">
    <name type="scientific">Myotis myotis</name>
    <name type="common">Greater mouse-eared bat</name>
    <name type="synonym">Vespertilio myotis</name>
    <dbReference type="NCBI Taxonomy" id="51298"/>
    <lineage>
        <taxon>Eukaryota</taxon>
        <taxon>Metazoa</taxon>
        <taxon>Chordata</taxon>
        <taxon>Craniata</taxon>
        <taxon>Vertebrata</taxon>
        <taxon>Euteleostomi</taxon>
        <taxon>Mammalia</taxon>
        <taxon>Eutheria</taxon>
        <taxon>Laurasiatheria</taxon>
        <taxon>Chiroptera</taxon>
        <taxon>Yangochiroptera</taxon>
        <taxon>Vespertilionidae</taxon>
        <taxon>Myotis</taxon>
    </lineage>
</organism>
<accession>A0A7J7Y2I5</accession>
<gene>
    <name evidence="3" type="ORF">mMyoMyo1_018326</name>
</gene>
<evidence type="ECO:0000256" key="1">
    <source>
        <dbReference type="SAM" id="Coils"/>
    </source>
</evidence>
<proteinExistence type="predicted"/>
<dbReference type="GO" id="GO:0005634">
    <property type="term" value="C:nucleus"/>
    <property type="evidence" value="ECO:0007669"/>
    <property type="project" value="TreeGrafter"/>
</dbReference>
<feature type="region of interest" description="Disordered" evidence="2">
    <location>
        <begin position="150"/>
        <end position="181"/>
    </location>
</feature>
<dbReference type="GO" id="GO:0003700">
    <property type="term" value="F:DNA-binding transcription factor activity"/>
    <property type="evidence" value="ECO:0007669"/>
    <property type="project" value="InterPro"/>
</dbReference>
<dbReference type="AlphaFoldDB" id="A0A7J7Y2I5"/>
<dbReference type="OrthoDB" id="9830670at2759"/>
<evidence type="ECO:0000313" key="3">
    <source>
        <dbReference type="EMBL" id="KAF6356099.1"/>
    </source>
</evidence>
<comment type="caution">
    <text evidence="3">The sequence shown here is derived from an EMBL/GenBank/DDBJ whole genome shotgun (WGS) entry which is preliminary data.</text>
</comment>